<evidence type="ECO:0000313" key="3">
    <source>
        <dbReference type="Proteomes" id="UP000299102"/>
    </source>
</evidence>
<dbReference type="OrthoDB" id="6598476at2759"/>
<sequence length="385" mass="44476">MIEKDDNGIPKALVIKETFLGFHEVKDQTALAMSKQIIKSINDKNIPLSKCRGQGYDGANTMKGTYGGVQKLIKDVEPNAVYVHCAAHNLNLVLNDAVREVIDMQTFFDTVQQIYNFFGHSIKKWNILSSFISNKESESSTSITLKTLNPTRWAGRYDAVFALKVRFVEVQKALTKTILLSCKSDERNEAVSLKKKIENYNFIVLLVFHCKILQTTDAASKALQSKATDLSNALKRLKICLEELERYRHEFVNLKMEANSVAGKWSITPEFSKTRQRKVKRHFDELCEDERLQDPEGFLTMLFLHRKASKWKMNMKSPIRIERRPMPSSGTYMYRLVNVNESLSSPLLDMSLSSRRNCHNLHAWQADWRSQYLKTIRKRCCPYFK</sequence>
<keyword evidence="3" id="KW-1185">Reference proteome</keyword>
<dbReference type="SUPFAM" id="SSF53098">
    <property type="entry name" value="Ribonuclease H-like"/>
    <property type="match status" value="1"/>
</dbReference>
<dbReference type="PANTHER" id="PTHR45749:SF37">
    <property type="entry name" value="OS05G0311600 PROTEIN"/>
    <property type="match status" value="1"/>
</dbReference>
<name>A0A4C1VHE6_EUMVA</name>
<dbReference type="STRING" id="151549.A0A4C1VHE6"/>
<feature type="coiled-coil region" evidence="1">
    <location>
        <begin position="230"/>
        <end position="257"/>
    </location>
</feature>
<dbReference type="PANTHER" id="PTHR45749">
    <property type="match status" value="1"/>
</dbReference>
<dbReference type="Proteomes" id="UP000299102">
    <property type="component" value="Unassembled WGS sequence"/>
</dbReference>
<dbReference type="EMBL" id="BGZK01000350">
    <property type="protein sequence ID" value="GBP38538.1"/>
    <property type="molecule type" value="Genomic_DNA"/>
</dbReference>
<evidence type="ECO:0000256" key="1">
    <source>
        <dbReference type="SAM" id="Coils"/>
    </source>
</evidence>
<keyword evidence="1" id="KW-0175">Coiled coil</keyword>
<protein>
    <submittedName>
        <fullName evidence="2">Zinc finger MYM-type protein 1</fullName>
    </submittedName>
</protein>
<gene>
    <name evidence="2" type="primary">ZMYM1</name>
    <name evidence="2" type="ORF">EVAR_95440_1</name>
</gene>
<accession>A0A4C1VHE6</accession>
<dbReference type="InterPro" id="IPR012337">
    <property type="entry name" value="RNaseH-like_sf"/>
</dbReference>
<reference evidence="2 3" key="1">
    <citation type="journal article" date="2019" name="Commun. Biol.">
        <title>The bagworm genome reveals a unique fibroin gene that provides high tensile strength.</title>
        <authorList>
            <person name="Kono N."/>
            <person name="Nakamura H."/>
            <person name="Ohtoshi R."/>
            <person name="Tomita M."/>
            <person name="Numata K."/>
            <person name="Arakawa K."/>
        </authorList>
    </citation>
    <scope>NUCLEOTIDE SEQUENCE [LARGE SCALE GENOMIC DNA]</scope>
</reference>
<evidence type="ECO:0000313" key="2">
    <source>
        <dbReference type="EMBL" id="GBP38538.1"/>
    </source>
</evidence>
<proteinExistence type="predicted"/>
<dbReference type="AlphaFoldDB" id="A0A4C1VHE6"/>
<organism evidence="2 3">
    <name type="scientific">Eumeta variegata</name>
    <name type="common">Bagworm moth</name>
    <name type="synonym">Eumeta japonica</name>
    <dbReference type="NCBI Taxonomy" id="151549"/>
    <lineage>
        <taxon>Eukaryota</taxon>
        <taxon>Metazoa</taxon>
        <taxon>Ecdysozoa</taxon>
        <taxon>Arthropoda</taxon>
        <taxon>Hexapoda</taxon>
        <taxon>Insecta</taxon>
        <taxon>Pterygota</taxon>
        <taxon>Neoptera</taxon>
        <taxon>Endopterygota</taxon>
        <taxon>Lepidoptera</taxon>
        <taxon>Glossata</taxon>
        <taxon>Ditrysia</taxon>
        <taxon>Tineoidea</taxon>
        <taxon>Psychidae</taxon>
        <taxon>Oiketicinae</taxon>
        <taxon>Eumeta</taxon>
    </lineage>
</organism>
<comment type="caution">
    <text evidence="2">The sequence shown here is derived from an EMBL/GenBank/DDBJ whole genome shotgun (WGS) entry which is preliminary data.</text>
</comment>